<proteinExistence type="predicted"/>
<dbReference type="GO" id="GO:0000422">
    <property type="term" value="P:autophagy of mitochondrion"/>
    <property type="evidence" value="ECO:0007669"/>
    <property type="project" value="TreeGrafter"/>
</dbReference>
<dbReference type="InterPro" id="IPR017441">
    <property type="entry name" value="Protein_kinase_ATP_BS"/>
</dbReference>
<comment type="caution">
    <text evidence="7">The sequence shown here is derived from an EMBL/GenBank/DDBJ whole genome shotgun (WGS) entry which is preliminary data.</text>
</comment>
<dbReference type="GO" id="GO:0034727">
    <property type="term" value="P:piecemeal microautophagy of the nucleus"/>
    <property type="evidence" value="ECO:0007669"/>
    <property type="project" value="TreeGrafter"/>
</dbReference>
<feature type="domain" description="Protein kinase" evidence="6">
    <location>
        <begin position="10"/>
        <end position="62"/>
    </location>
</feature>
<reference evidence="7" key="1">
    <citation type="submission" date="2021-02" db="EMBL/GenBank/DDBJ databases">
        <authorList>
            <person name="Nowell W R."/>
        </authorList>
    </citation>
    <scope>NUCLEOTIDE SEQUENCE</scope>
</reference>
<dbReference type="GO" id="GO:0000045">
    <property type="term" value="P:autophagosome assembly"/>
    <property type="evidence" value="ECO:0007669"/>
    <property type="project" value="TreeGrafter"/>
</dbReference>
<dbReference type="Proteomes" id="UP000663881">
    <property type="component" value="Unassembled WGS sequence"/>
</dbReference>
<evidence type="ECO:0000313" key="8">
    <source>
        <dbReference type="Proteomes" id="UP000663881"/>
    </source>
</evidence>
<dbReference type="PROSITE" id="PS50011">
    <property type="entry name" value="PROTEIN_KINASE_DOM"/>
    <property type="match status" value="1"/>
</dbReference>
<dbReference type="GO" id="GO:0042594">
    <property type="term" value="P:response to starvation"/>
    <property type="evidence" value="ECO:0007669"/>
    <property type="project" value="TreeGrafter"/>
</dbReference>
<keyword evidence="1" id="KW-0808">Transferase</keyword>
<dbReference type="GO" id="GO:0005524">
    <property type="term" value="F:ATP binding"/>
    <property type="evidence" value="ECO:0007669"/>
    <property type="project" value="UniProtKB-UniRule"/>
</dbReference>
<evidence type="ECO:0000313" key="7">
    <source>
        <dbReference type="EMBL" id="CAF4190226.1"/>
    </source>
</evidence>
<dbReference type="Gene3D" id="3.30.200.20">
    <property type="entry name" value="Phosphorylase Kinase, domain 1"/>
    <property type="match status" value="1"/>
</dbReference>
<dbReference type="InterPro" id="IPR001245">
    <property type="entry name" value="Ser-Thr/Tyr_kinase_cat_dom"/>
</dbReference>
<dbReference type="InterPro" id="IPR011009">
    <property type="entry name" value="Kinase-like_dom_sf"/>
</dbReference>
<protein>
    <recommendedName>
        <fullName evidence="6">Protein kinase domain-containing protein</fullName>
    </recommendedName>
</protein>
<evidence type="ECO:0000259" key="6">
    <source>
        <dbReference type="PROSITE" id="PS50011"/>
    </source>
</evidence>
<accession>A0A820AJT9</accession>
<evidence type="ECO:0000256" key="3">
    <source>
        <dbReference type="ARBA" id="ARBA00022777"/>
    </source>
</evidence>
<dbReference type="GO" id="GO:0034045">
    <property type="term" value="C:phagophore assembly site membrane"/>
    <property type="evidence" value="ECO:0007669"/>
    <property type="project" value="TreeGrafter"/>
</dbReference>
<dbReference type="PANTHER" id="PTHR24348">
    <property type="entry name" value="SERINE/THREONINE-PROTEIN KINASE UNC-51-RELATED"/>
    <property type="match status" value="1"/>
</dbReference>
<dbReference type="PANTHER" id="PTHR24348:SF22">
    <property type="entry name" value="NON-SPECIFIC SERINE_THREONINE PROTEIN KINASE"/>
    <property type="match status" value="1"/>
</dbReference>
<organism evidence="7 8">
    <name type="scientific">Adineta steineri</name>
    <dbReference type="NCBI Taxonomy" id="433720"/>
    <lineage>
        <taxon>Eukaryota</taxon>
        <taxon>Metazoa</taxon>
        <taxon>Spiralia</taxon>
        <taxon>Gnathifera</taxon>
        <taxon>Rotifera</taxon>
        <taxon>Eurotatoria</taxon>
        <taxon>Bdelloidea</taxon>
        <taxon>Adinetida</taxon>
        <taxon>Adinetidae</taxon>
        <taxon>Adineta</taxon>
    </lineage>
</organism>
<name>A0A820AJT9_9BILA</name>
<dbReference type="GO" id="GO:0004674">
    <property type="term" value="F:protein serine/threonine kinase activity"/>
    <property type="evidence" value="ECO:0007669"/>
    <property type="project" value="InterPro"/>
</dbReference>
<evidence type="ECO:0000256" key="5">
    <source>
        <dbReference type="PROSITE-ProRule" id="PRU10141"/>
    </source>
</evidence>
<dbReference type="InterPro" id="IPR000719">
    <property type="entry name" value="Prot_kinase_dom"/>
</dbReference>
<feature type="binding site" evidence="5">
    <location>
        <position position="40"/>
    </location>
    <ligand>
        <name>ATP</name>
        <dbReference type="ChEBI" id="CHEBI:30616"/>
    </ligand>
</feature>
<dbReference type="AlphaFoldDB" id="A0A820AJT9"/>
<evidence type="ECO:0000256" key="2">
    <source>
        <dbReference type="ARBA" id="ARBA00022741"/>
    </source>
</evidence>
<dbReference type="InterPro" id="IPR045269">
    <property type="entry name" value="Atg1-like"/>
</dbReference>
<keyword evidence="4 5" id="KW-0067">ATP-binding</keyword>
<keyword evidence="2 5" id="KW-0547">Nucleotide-binding</keyword>
<evidence type="ECO:0000256" key="1">
    <source>
        <dbReference type="ARBA" id="ARBA00022679"/>
    </source>
</evidence>
<gene>
    <name evidence="7" type="ORF">OKA104_LOCUS40392</name>
</gene>
<dbReference type="SUPFAM" id="SSF56112">
    <property type="entry name" value="Protein kinase-like (PK-like)"/>
    <property type="match status" value="1"/>
</dbReference>
<dbReference type="GO" id="GO:0005829">
    <property type="term" value="C:cytosol"/>
    <property type="evidence" value="ECO:0007669"/>
    <property type="project" value="TreeGrafter"/>
</dbReference>
<sequence length="62" mass="6983">MPETIGDYQYSKRDLIGHGAFAIVFLGHSKNSPDQQVAIKQITKKQLAKSQSLLEKEIKILK</sequence>
<keyword evidence="3" id="KW-0418">Kinase</keyword>
<dbReference type="GO" id="GO:0061709">
    <property type="term" value="P:reticulophagy"/>
    <property type="evidence" value="ECO:0007669"/>
    <property type="project" value="TreeGrafter"/>
</dbReference>
<dbReference type="PROSITE" id="PS00107">
    <property type="entry name" value="PROTEIN_KINASE_ATP"/>
    <property type="match status" value="1"/>
</dbReference>
<dbReference type="EMBL" id="CAJOAY010008641">
    <property type="protein sequence ID" value="CAF4190226.1"/>
    <property type="molecule type" value="Genomic_DNA"/>
</dbReference>
<dbReference type="GO" id="GO:0005776">
    <property type="term" value="C:autophagosome"/>
    <property type="evidence" value="ECO:0007669"/>
    <property type="project" value="TreeGrafter"/>
</dbReference>
<dbReference type="Pfam" id="PF07714">
    <property type="entry name" value="PK_Tyr_Ser-Thr"/>
    <property type="match status" value="1"/>
</dbReference>
<dbReference type="GO" id="GO:0010506">
    <property type="term" value="P:regulation of autophagy"/>
    <property type="evidence" value="ECO:0007669"/>
    <property type="project" value="InterPro"/>
</dbReference>
<evidence type="ECO:0000256" key="4">
    <source>
        <dbReference type="ARBA" id="ARBA00022840"/>
    </source>
</evidence>
<feature type="non-terminal residue" evidence="7">
    <location>
        <position position="62"/>
    </location>
</feature>